<sequence length="96" mass="10843">MVLFASHEPASRPTAEPLEKKPVTDYLQDQSPSLSENDEIDWTAAEEKKLVRKLDLVVMPLLVLGFYALQLDRGNMYVLSLRSRASRIDAPTVEMP</sequence>
<feature type="region of interest" description="Disordered" evidence="1">
    <location>
        <begin position="1"/>
        <end position="39"/>
    </location>
</feature>
<comment type="caution">
    <text evidence="2">The sequence shown here is derived from an EMBL/GenBank/DDBJ whole genome shotgun (WGS) entry which is preliminary data.</text>
</comment>
<dbReference type="EMBL" id="JAKEKT020000046">
    <property type="protein sequence ID" value="KAL1640764.1"/>
    <property type="molecule type" value="Genomic_DNA"/>
</dbReference>
<reference evidence="2 3" key="1">
    <citation type="journal article" date="2023" name="Plant Dis.">
        <title>First Report of Diplodia intermedia Causing Canker and Dieback Diseases on Apple Trees in Canada.</title>
        <authorList>
            <person name="Ellouze W."/>
            <person name="Ilyukhin E."/>
            <person name="Sulman M."/>
            <person name="Ali S."/>
        </authorList>
    </citation>
    <scope>NUCLEOTIDE SEQUENCE [LARGE SCALE GENOMIC DNA]</scope>
    <source>
        <strain evidence="2 3">M45-28</strain>
    </source>
</reference>
<proteinExistence type="predicted"/>
<keyword evidence="3" id="KW-1185">Reference proteome</keyword>
<gene>
    <name evidence="2" type="ORF">SLS58_006586</name>
</gene>
<evidence type="ECO:0008006" key="4">
    <source>
        <dbReference type="Google" id="ProtNLM"/>
    </source>
</evidence>
<name>A0ABR3TMG3_9PEZI</name>
<organism evidence="2 3">
    <name type="scientific">Diplodia intermedia</name>
    <dbReference type="NCBI Taxonomy" id="856260"/>
    <lineage>
        <taxon>Eukaryota</taxon>
        <taxon>Fungi</taxon>
        <taxon>Dikarya</taxon>
        <taxon>Ascomycota</taxon>
        <taxon>Pezizomycotina</taxon>
        <taxon>Dothideomycetes</taxon>
        <taxon>Dothideomycetes incertae sedis</taxon>
        <taxon>Botryosphaeriales</taxon>
        <taxon>Botryosphaeriaceae</taxon>
        <taxon>Diplodia</taxon>
    </lineage>
</organism>
<protein>
    <recommendedName>
        <fullName evidence="4">Major facilitator superfamily transporter</fullName>
    </recommendedName>
</protein>
<evidence type="ECO:0000256" key="1">
    <source>
        <dbReference type="SAM" id="MobiDB-lite"/>
    </source>
</evidence>
<accession>A0ABR3TMG3</accession>
<dbReference type="Proteomes" id="UP001521184">
    <property type="component" value="Unassembled WGS sequence"/>
</dbReference>
<evidence type="ECO:0000313" key="2">
    <source>
        <dbReference type="EMBL" id="KAL1640764.1"/>
    </source>
</evidence>
<evidence type="ECO:0000313" key="3">
    <source>
        <dbReference type="Proteomes" id="UP001521184"/>
    </source>
</evidence>